<keyword evidence="3" id="KW-1185">Reference proteome</keyword>
<dbReference type="InterPro" id="IPR016163">
    <property type="entry name" value="Ald_DH_C"/>
</dbReference>
<evidence type="ECO:0000313" key="3">
    <source>
        <dbReference type="Proteomes" id="UP000321291"/>
    </source>
</evidence>
<reference evidence="2 3" key="1">
    <citation type="journal article" date="2017" name="Int. J. Syst. Evol. Microbiol.">
        <title>Arachidicoccus ginsenosidivorans sp. nov., with ginsenoside-converting activity isolated from ginseng cultivating soil.</title>
        <authorList>
            <person name="Siddiqi M.Z."/>
            <person name="Aslam Z."/>
            <person name="Im W.T."/>
        </authorList>
    </citation>
    <scope>NUCLEOTIDE SEQUENCE [LARGE SCALE GENOMIC DNA]</scope>
    <source>
        <strain evidence="2 3">Gsoil 809</strain>
    </source>
</reference>
<dbReference type="SUPFAM" id="SSF53720">
    <property type="entry name" value="ALDH-like"/>
    <property type="match status" value="1"/>
</dbReference>
<dbReference type="Gene3D" id="3.40.309.10">
    <property type="entry name" value="Aldehyde Dehydrogenase, Chain A, domain 2"/>
    <property type="match status" value="1"/>
</dbReference>
<evidence type="ECO:0008006" key="4">
    <source>
        <dbReference type="Google" id="ProtNLM"/>
    </source>
</evidence>
<dbReference type="InterPro" id="IPR016161">
    <property type="entry name" value="Ald_DH/histidinol_DH"/>
</dbReference>
<dbReference type="AlphaFoldDB" id="A0A5B8VIB5"/>
<dbReference type="KEGG" id="agi:FSB73_05600"/>
<keyword evidence="1" id="KW-0560">Oxidoreductase</keyword>
<dbReference type="RefSeq" id="WP_146780504.1">
    <property type="nucleotide sequence ID" value="NZ_CP042434.1"/>
</dbReference>
<dbReference type="Gene3D" id="3.40.605.10">
    <property type="entry name" value="Aldehyde Dehydrogenase, Chain A, domain 1"/>
    <property type="match status" value="1"/>
</dbReference>
<proteinExistence type="predicted"/>
<gene>
    <name evidence="2" type="ORF">FSB73_05600</name>
</gene>
<evidence type="ECO:0000313" key="2">
    <source>
        <dbReference type="EMBL" id="QEC71230.1"/>
    </source>
</evidence>
<evidence type="ECO:0000256" key="1">
    <source>
        <dbReference type="ARBA" id="ARBA00023002"/>
    </source>
</evidence>
<dbReference type="InterPro" id="IPR016162">
    <property type="entry name" value="Ald_DH_N"/>
</dbReference>
<organism evidence="2 3">
    <name type="scientific">Arachidicoccus ginsenosidivorans</name>
    <dbReference type="NCBI Taxonomy" id="496057"/>
    <lineage>
        <taxon>Bacteria</taxon>
        <taxon>Pseudomonadati</taxon>
        <taxon>Bacteroidota</taxon>
        <taxon>Chitinophagia</taxon>
        <taxon>Chitinophagales</taxon>
        <taxon>Chitinophagaceae</taxon>
        <taxon>Arachidicoccus</taxon>
    </lineage>
</organism>
<dbReference type="Proteomes" id="UP000321291">
    <property type="component" value="Chromosome"/>
</dbReference>
<sequence>MLASTDAGSDGLHASPSLARVTADSFIHNSALKTEVFGPFSLLVVARDQQELIEALRSLDGQLTASLFGTDRDLTDQQGLNPLLDILTGIAGRVIFNEVPTGVEVCHAMVHGGPFPATSSSSYSSVGTSAILRWVRPVCYQNLPDNLLPDALKNSNPLGIFRQINGNWTKNQL</sequence>
<name>A0A5B8VIB5_9BACT</name>
<protein>
    <recommendedName>
        <fullName evidence="4">Aldehyde dehydrogenase family protein</fullName>
    </recommendedName>
</protein>
<dbReference type="EMBL" id="CP042434">
    <property type="protein sequence ID" value="QEC71230.1"/>
    <property type="molecule type" value="Genomic_DNA"/>
</dbReference>
<dbReference type="GO" id="GO:0016620">
    <property type="term" value="F:oxidoreductase activity, acting on the aldehyde or oxo group of donors, NAD or NADP as acceptor"/>
    <property type="evidence" value="ECO:0007669"/>
    <property type="project" value="InterPro"/>
</dbReference>
<accession>A0A5B8VIB5</accession>
<dbReference type="OrthoDB" id="9770537at2"/>